<dbReference type="SUPFAM" id="SSF56112">
    <property type="entry name" value="Protein kinase-like (PK-like)"/>
    <property type="match status" value="1"/>
</dbReference>
<evidence type="ECO:0000256" key="3">
    <source>
        <dbReference type="ARBA" id="ARBA00022840"/>
    </source>
</evidence>
<dbReference type="Proteomes" id="UP000010478">
    <property type="component" value="Chromosome"/>
</dbReference>
<dbReference type="InterPro" id="IPR017441">
    <property type="entry name" value="Protein_kinase_ATP_BS"/>
</dbReference>
<dbReference type="PROSITE" id="PS50011">
    <property type="entry name" value="PROTEIN_KINASE_DOM"/>
    <property type="match status" value="1"/>
</dbReference>
<evidence type="ECO:0000259" key="7">
    <source>
        <dbReference type="PROSITE" id="PS50011"/>
    </source>
</evidence>
<feature type="repeat" description="ANK" evidence="5">
    <location>
        <begin position="542"/>
        <end position="574"/>
    </location>
</feature>
<dbReference type="InterPro" id="IPR011009">
    <property type="entry name" value="Kinase-like_dom_sf"/>
</dbReference>
<dbReference type="GO" id="GO:0005524">
    <property type="term" value="F:ATP binding"/>
    <property type="evidence" value="ECO:0007669"/>
    <property type="project" value="UniProtKB-UniRule"/>
</dbReference>
<dbReference type="STRING" id="179408.Osc7112_2814"/>
<reference evidence="8 9" key="1">
    <citation type="submission" date="2012-05" db="EMBL/GenBank/DDBJ databases">
        <title>Finished chromosome of genome of Oscillatoria sp. PCC 7112.</title>
        <authorList>
            <consortium name="US DOE Joint Genome Institute"/>
            <person name="Gugger M."/>
            <person name="Coursin T."/>
            <person name="Rippka R."/>
            <person name="Tandeau De Marsac N."/>
            <person name="Huntemann M."/>
            <person name="Wei C.-L."/>
            <person name="Han J."/>
            <person name="Detter J.C."/>
            <person name="Han C."/>
            <person name="Tapia R."/>
            <person name="Davenport K."/>
            <person name="Daligault H."/>
            <person name="Erkkila T."/>
            <person name="Gu W."/>
            <person name="Munk A.C.C."/>
            <person name="Teshima H."/>
            <person name="Xu Y."/>
            <person name="Chain P."/>
            <person name="Chen A."/>
            <person name="Krypides N."/>
            <person name="Mavromatis K."/>
            <person name="Markowitz V."/>
            <person name="Szeto E."/>
            <person name="Ivanova N."/>
            <person name="Mikhailova N."/>
            <person name="Ovchinnikova G."/>
            <person name="Pagani I."/>
            <person name="Pati A."/>
            <person name="Goodwin L."/>
            <person name="Peters L."/>
            <person name="Pitluck S."/>
            <person name="Woyke T."/>
            <person name="Kerfeld C."/>
        </authorList>
    </citation>
    <scope>NUCLEOTIDE SEQUENCE [LARGE SCALE GENOMIC DNA]</scope>
    <source>
        <strain evidence="8 9">PCC 7112</strain>
    </source>
</reference>
<dbReference type="PROSITE" id="PS00108">
    <property type="entry name" value="PROTEIN_KINASE_ST"/>
    <property type="match status" value="1"/>
</dbReference>
<dbReference type="PROSITE" id="PS00107">
    <property type="entry name" value="PROTEIN_KINASE_ATP"/>
    <property type="match status" value="1"/>
</dbReference>
<dbReference type="KEGG" id="oni:Osc7112_2814"/>
<evidence type="ECO:0000313" key="9">
    <source>
        <dbReference type="Proteomes" id="UP000010478"/>
    </source>
</evidence>
<feature type="binding site" evidence="6">
    <location>
        <position position="44"/>
    </location>
    <ligand>
        <name>ATP</name>
        <dbReference type="ChEBI" id="CHEBI:30616"/>
    </ligand>
</feature>
<feature type="repeat" description="ANK" evidence="5">
    <location>
        <begin position="773"/>
        <end position="805"/>
    </location>
</feature>
<evidence type="ECO:0000313" key="8">
    <source>
        <dbReference type="EMBL" id="AFZ07220.1"/>
    </source>
</evidence>
<keyword evidence="1" id="KW-0677">Repeat</keyword>
<dbReference type="PANTHER" id="PTHR24198:SF165">
    <property type="entry name" value="ANKYRIN REPEAT-CONTAINING PROTEIN-RELATED"/>
    <property type="match status" value="1"/>
</dbReference>
<dbReference type="eggNOG" id="COG0515">
    <property type="taxonomic scope" value="Bacteria"/>
</dbReference>
<evidence type="ECO:0000256" key="1">
    <source>
        <dbReference type="ARBA" id="ARBA00022737"/>
    </source>
</evidence>
<feature type="repeat" description="ANK" evidence="5">
    <location>
        <begin position="575"/>
        <end position="607"/>
    </location>
</feature>
<evidence type="ECO:0000256" key="6">
    <source>
        <dbReference type="PROSITE-ProRule" id="PRU10141"/>
    </source>
</evidence>
<dbReference type="HOGENOM" id="CLU_339748_0_0_3"/>
<evidence type="ECO:0000256" key="4">
    <source>
        <dbReference type="ARBA" id="ARBA00023043"/>
    </source>
</evidence>
<gene>
    <name evidence="8" type="ORF">Osc7112_2814</name>
</gene>
<feature type="repeat" description="ANK" evidence="5">
    <location>
        <begin position="740"/>
        <end position="772"/>
    </location>
</feature>
<feature type="repeat" description="ANK" evidence="5">
    <location>
        <begin position="641"/>
        <end position="673"/>
    </location>
</feature>
<keyword evidence="3 6" id="KW-0067">ATP-binding</keyword>
<organism evidence="8 9">
    <name type="scientific">Phormidium nigroviride PCC 7112</name>
    <dbReference type="NCBI Taxonomy" id="179408"/>
    <lineage>
        <taxon>Bacteria</taxon>
        <taxon>Bacillati</taxon>
        <taxon>Cyanobacteriota</taxon>
        <taxon>Cyanophyceae</taxon>
        <taxon>Oscillatoriophycideae</taxon>
        <taxon>Oscillatoriales</taxon>
        <taxon>Oscillatoriaceae</taxon>
        <taxon>Phormidium</taxon>
    </lineage>
</organism>
<dbReference type="Gene3D" id="1.25.40.20">
    <property type="entry name" value="Ankyrin repeat-containing domain"/>
    <property type="match status" value="8"/>
</dbReference>
<dbReference type="Pfam" id="PF00069">
    <property type="entry name" value="Pkinase"/>
    <property type="match status" value="1"/>
</dbReference>
<keyword evidence="8" id="KW-0418">Kinase</keyword>
<sequence length="836" mass="91369">MDIISQIPHNLVNHYQIKNLLGEGGSSTTYEAIDLKTNQRVALKALSLQKMNDWKVLELFEREANVLSKLNHPGIPRYLDYFYVDTPDNRCFYIVQELAAGQSLASLVESGWHASEPEIQRIATQILNILVYLHSQTPPVIHRDLKPENIVFKSPIDSRKQKDWAVCLVDFGAVQNTYYNTLMRGSTVVGTYGYMAPEQFLGQAVPATDLYGLGGTLLYLLTHRSPAELPTNILEGDFRSQIQISSAFADWLKKMIAPDLENRFRSAKEALESLRNPRIVNVKSNPTQWKKRLKIGIAAIATVAVFNHFKYPILNRIGFTPNAVVKAVEQGDTNTVRHYLDLGISANSRIGDQNLLHFAGSKEVAELLIAKGADVNAKGGCGWTPLHIAATLDRIKVAQTLIAKGADINAWTGSQYFNRTPLFFAGSPEMAKLLIAKGADVNAKNKNGLTPLHTARSKAIAQILLAAGAKINIKEDNARNGKDRTLLHNAAKIGFKELVQQLINDGANVVVRDSYKRTPLHYATTKEVAALLMLDINAMDKSGNTPLHLAVDRGSQDIAELLIANGASVNARNEKGQTPLYRAIAIGHNEIAALLINNGTDVNNIDGSGTTPLHKAAHYGNVKILKLLIAKGAEINIQDNQRKTPLDIAVDLKLQDTVALLISKNPDVNSEDKEGRTLLHIAVDFKLENVAKQLIAKGAFVNAKNNLLQTPLHLAAAQGSQDIAELLIANGARVNVRNDNGQTPLYQAIAIGHNDIAALLIKNGADVNNRDICDTTPLHKAAHYGTVEILKLLLAKGAKIDAINCDGDTPLKIAETNWNPERDPAAKILRSRGATD</sequence>
<dbReference type="GO" id="GO:0004674">
    <property type="term" value="F:protein serine/threonine kinase activity"/>
    <property type="evidence" value="ECO:0007669"/>
    <property type="project" value="UniProtKB-KW"/>
</dbReference>
<dbReference type="OrthoDB" id="5518868at2"/>
<keyword evidence="9" id="KW-1185">Reference proteome</keyword>
<protein>
    <submittedName>
        <fullName evidence="8">Serine/threonine protein kinase</fullName>
    </submittedName>
</protein>
<feature type="repeat" description="ANK" evidence="5">
    <location>
        <begin position="707"/>
        <end position="739"/>
    </location>
</feature>
<dbReference type="PANTHER" id="PTHR24198">
    <property type="entry name" value="ANKYRIN REPEAT AND PROTEIN KINASE DOMAIN-CONTAINING PROTEIN"/>
    <property type="match status" value="1"/>
</dbReference>
<dbReference type="RefSeq" id="WP_015176504.1">
    <property type="nucleotide sequence ID" value="NC_019729.1"/>
</dbReference>
<evidence type="ECO:0000256" key="5">
    <source>
        <dbReference type="PROSITE-ProRule" id="PRU00023"/>
    </source>
</evidence>
<name>K9VJ13_9CYAN</name>
<dbReference type="Gene3D" id="1.10.510.10">
    <property type="entry name" value="Transferase(Phosphotransferase) domain 1"/>
    <property type="match status" value="1"/>
</dbReference>
<evidence type="ECO:0000256" key="2">
    <source>
        <dbReference type="ARBA" id="ARBA00022741"/>
    </source>
</evidence>
<dbReference type="Pfam" id="PF00023">
    <property type="entry name" value="Ank"/>
    <property type="match status" value="1"/>
</dbReference>
<accession>K9VJ13</accession>
<dbReference type="InterPro" id="IPR036770">
    <property type="entry name" value="Ankyrin_rpt-contain_sf"/>
</dbReference>
<keyword evidence="4 5" id="KW-0040">ANK repeat</keyword>
<dbReference type="AlphaFoldDB" id="K9VJ13"/>
<proteinExistence type="predicted"/>
<dbReference type="InterPro" id="IPR008271">
    <property type="entry name" value="Ser/Thr_kinase_AS"/>
</dbReference>
<feature type="repeat" description="ANK" evidence="5">
    <location>
        <begin position="482"/>
        <end position="514"/>
    </location>
</feature>
<dbReference type="PROSITE" id="PS50088">
    <property type="entry name" value="ANK_REPEAT"/>
    <property type="match status" value="10"/>
</dbReference>
<dbReference type="CDD" id="cd14014">
    <property type="entry name" value="STKc_PknB_like"/>
    <property type="match status" value="1"/>
</dbReference>
<dbReference type="Pfam" id="PF12796">
    <property type="entry name" value="Ank_2"/>
    <property type="match status" value="6"/>
</dbReference>
<dbReference type="PROSITE" id="PS50297">
    <property type="entry name" value="ANK_REP_REGION"/>
    <property type="match status" value="9"/>
</dbReference>
<dbReference type="EMBL" id="CP003614">
    <property type="protein sequence ID" value="AFZ07220.1"/>
    <property type="molecule type" value="Genomic_DNA"/>
</dbReference>
<keyword evidence="8" id="KW-0808">Transferase</keyword>
<feature type="repeat" description="ANK" evidence="5">
    <location>
        <begin position="674"/>
        <end position="706"/>
    </location>
</feature>
<dbReference type="PATRIC" id="fig|179408.3.peg.3455"/>
<dbReference type="SUPFAM" id="SSF48403">
    <property type="entry name" value="Ankyrin repeat"/>
    <property type="match status" value="2"/>
</dbReference>
<dbReference type="SMART" id="SM00248">
    <property type="entry name" value="ANK"/>
    <property type="match status" value="14"/>
</dbReference>
<keyword evidence="8" id="KW-0723">Serine/threonine-protein kinase</keyword>
<feature type="repeat" description="ANK" evidence="5">
    <location>
        <begin position="608"/>
        <end position="640"/>
    </location>
</feature>
<feature type="domain" description="Protein kinase" evidence="7">
    <location>
        <begin position="15"/>
        <end position="279"/>
    </location>
</feature>
<dbReference type="PRINTS" id="PR01415">
    <property type="entry name" value="ANKYRIN"/>
</dbReference>
<dbReference type="InterPro" id="IPR002110">
    <property type="entry name" value="Ankyrin_rpt"/>
</dbReference>
<dbReference type="eggNOG" id="COG0666">
    <property type="taxonomic scope" value="Bacteria"/>
</dbReference>
<dbReference type="SMART" id="SM00220">
    <property type="entry name" value="S_TKc"/>
    <property type="match status" value="1"/>
</dbReference>
<dbReference type="InterPro" id="IPR000719">
    <property type="entry name" value="Prot_kinase_dom"/>
</dbReference>
<feature type="repeat" description="ANK" evidence="5">
    <location>
        <begin position="381"/>
        <end position="413"/>
    </location>
</feature>
<keyword evidence="2 6" id="KW-0547">Nucleotide-binding</keyword>